<protein>
    <recommendedName>
        <fullName evidence="10">Nuclear receptor domain-containing protein</fullName>
    </recommendedName>
</protein>
<keyword evidence="3" id="KW-0862">Zinc</keyword>
<evidence type="ECO:0000313" key="11">
    <source>
        <dbReference type="EMBL" id="CEK90338.1"/>
    </source>
</evidence>
<feature type="compositionally biased region" description="Polar residues" evidence="9">
    <location>
        <begin position="106"/>
        <end position="124"/>
    </location>
</feature>
<evidence type="ECO:0000259" key="10">
    <source>
        <dbReference type="PROSITE" id="PS51030"/>
    </source>
</evidence>
<reference evidence="11" key="1">
    <citation type="submission" date="2014-12" db="EMBL/GenBank/DDBJ databases">
        <title>Insight into the proteome of Arion vulgaris.</title>
        <authorList>
            <person name="Aradska J."/>
            <person name="Bulat T."/>
            <person name="Smidak R."/>
            <person name="Sarate P."/>
            <person name="Gangsoo J."/>
            <person name="Sialana F."/>
            <person name="Bilban M."/>
            <person name="Lubec G."/>
        </authorList>
    </citation>
    <scope>NUCLEOTIDE SEQUENCE</scope>
    <source>
        <tissue evidence="11">Skin</tissue>
    </source>
</reference>
<dbReference type="GO" id="GO:0043565">
    <property type="term" value="F:sequence-specific DNA binding"/>
    <property type="evidence" value="ECO:0007669"/>
    <property type="project" value="InterPro"/>
</dbReference>
<proteinExistence type="predicted"/>
<name>A0A0B7BBC3_9EUPU</name>
<evidence type="ECO:0000256" key="4">
    <source>
        <dbReference type="ARBA" id="ARBA00023015"/>
    </source>
</evidence>
<dbReference type="AlphaFoldDB" id="A0A0B7BBC3"/>
<accession>A0A0B7BBC3</accession>
<keyword evidence="5" id="KW-0238">DNA-binding</keyword>
<dbReference type="PROSITE" id="PS00031">
    <property type="entry name" value="NUCLEAR_REC_DBD_1"/>
    <property type="match status" value="1"/>
</dbReference>
<keyword evidence="6" id="KW-0804">Transcription</keyword>
<evidence type="ECO:0000256" key="1">
    <source>
        <dbReference type="ARBA" id="ARBA00022723"/>
    </source>
</evidence>
<dbReference type="Pfam" id="PF00105">
    <property type="entry name" value="zf-C4"/>
    <property type="match status" value="1"/>
</dbReference>
<dbReference type="PRINTS" id="PR00047">
    <property type="entry name" value="STROIDFINGER"/>
</dbReference>
<feature type="non-terminal residue" evidence="11">
    <location>
        <position position="281"/>
    </location>
</feature>
<dbReference type="GO" id="GO:0008270">
    <property type="term" value="F:zinc ion binding"/>
    <property type="evidence" value="ECO:0007669"/>
    <property type="project" value="UniProtKB-KW"/>
</dbReference>
<dbReference type="GO" id="GO:0003700">
    <property type="term" value="F:DNA-binding transcription factor activity"/>
    <property type="evidence" value="ECO:0007669"/>
    <property type="project" value="InterPro"/>
</dbReference>
<dbReference type="InterPro" id="IPR013088">
    <property type="entry name" value="Znf_NHR/GATA"/>
</dbReference>
<dbReference type="InterPro" id="IPR050200">
    <property type="entry name" value="Nuclear_hormone_rcpt_NR3"/>
</dbReference>
<dbReference type="CDD" id="cd06916">
    <property type="entry name" value="NR_DBD_like"/>
    <property type="match status" value="1"/>
</dbReference>
<feature type="region of interest" description="Disordered" evidence="9">
    <location>
        <begin position="262"/>
        <end position="281"/>
    </location>
</feature>
<keyword evidence="2" id="KW-0863">Zinc-finger</keyword>
<sequence length="281" mass="30877">SMLNLPPCRVCDAPGAGFHYGANTCEACKGFFHRSLKINSQYKCEGDNRCAIEHGRNRLCQYCRYQKCLSVGMAKEAIKTGRYTSVKRTNDILEIKSLEMRKRNKPLTQNTDGPNQTPSSLSGICSDNGGESSLDCDSQTGHQSLLFENTVGQISSDVAVMKSEISDSLIINRDSELVAEVCQRPCVSFCGQGLIEMDIQCQQSFAKIENFVKTEGSSDTSTFQEIESLFFESPDGCNHITAYQRQYQNMTLSSAMSPLSITSPYGSPSESSITKPSPGML</sequence>
<keyword evidence="4" id="KW-0805">Transcription regulation</keyword>
<keyword evidence="8" id="KW-0539">Nucleus</keyword>
<evidence type="ECO:0000256" key="6">
    <source>
        <dbReference type="ARBA" id="ARBA00023163"/>
    </source>
</evidence>
<feature type="domain" description="Nuclear receptor" evidence="10">
    <location>
        <begin position="5"/>
        <end position="80"/>
    </location>
</feature>
<keyword evidence="7" id="KW-0675">Receptor</keyword>
<dbReference type="SMART" id="SM00399">
    <property type="entry name" value="ZnF_C4"/>
    <property type="match status" value="1"/>
</dbReference>
<dbReference type="Gene3D" id="3.30.50.10">
    <property type="entry name" value="Erythroid Transcription Factor GATA-1, subunit A"/>
    <property type="match status" value="1"/>
</dbReference>
<evidence type="ECO:0000256" key="5">
    <source>
        <dbReference type="ARBA" id="ARBA00023125"/>
    </source>
</evidence>
<evidence type="ECO:0000256" key="8">
    <source>
        <dbReference type="ARBA" id="ARBA00023242"/>
    </source>
</evidence>
<feature type="compositionally biased region" description="Polar residues" evidence="9">
    <location>
        <begin position="262"/>
        <end position="275"/>
    </location>
</feature>
<evidence type="ECO:0000256" key="7">
    <source>
        <dbReference type="ARBA" id="ARBA00023170"/>
    </source>
</evidence>
<keyword evidence="1" id="KW-0479">Metal-binding</keyword>
<dbReference type="InterPro" id="IPR001628">
    <property type="entry name" value="Znf_hrmn_rcpt"/>
</dbReference>
<evidence type="ECO:0000256" key="3">
    <source>
        <dbReference type="ARBA" id="ARBA00022833"/>
    </source>
</evidence>
<evidence type="ECO:0000256" key="9">
    <source>
        <dbReference type="SAM" id="MobiDB-lite"/>
    </source>
</evidence>
<feature type="non-terminal residue" evidence="11">
    <location>
        <position position="1"/>
    </location>
</feature>
<gene>
    <name evidence="11" type="primary">ORF176268</name>
</gene>
<feature type="region of interest" description="Disordered" evidence="9">
    <location>
        <begin position="103"/>
        <end position="124"/>
    </location>
</feature>
<dbReference type="PROSITE" id="PS51030">
    <property type="entry name" value="NUCLEAR_REC_DBD_2"/>
    <property type="match status" value="1"/>
</dbReference>
<dbReference type="PANTHER" id="PTHR48092">
    <property type="entry name" value="KNIRPS-RELATED PROTEIN-RELATED"/>
    <property type="match status" value="1"/>
</dbReference>
<evidence type="ECO:0000256" key="2">
    <source>
        <dbReference type="ARBA" id="ARBA00022771"/>
    </source>
</evidence>
<dbReference type="SUPFAM" id="SSF57716">
    <property type="entry name" value="Glucocorticoid receptor-like (DNA-binding domain)"/>
    <property type="match status" value="1"/>
</dbReference>
<organism evidence="11">
    <name type="scientific">Arion vulgaris</name>
    <dbReference type="NCBI Taxonomy" id="1028688"/>
    <lineage>
        <taxon>Eukaryota</taxon>
        <taxon>Metazoa</taxon>
        <taxon>Spiralia</taxon>
        <taxon>Lophotrochozoa</taxon>
        <taxon>Mollusca</taxon>
        <taxon>Gastropoda</taxon>
        <taxon>Heterobranchia</taxon>
        <taxon>Euthyneura</taxon>
        <taxon>Panpulmonata</taxon>
        <taxon>Eupulmonata</taxon>
        <taxon>Stylommatophora</taxon>
        <taxon>Helicina</taxon>
        <taxon>Arionoidea</taxon>
        <taxon>Arionidae</taxon>
        <taxon>Arion</taxon>
    </lineage>
</organism>
<dbReference type="EMBL" id="HACG01043473">
    <property type="protein sequence ID" value="CEK90338.1"/>
    <property type="molecule type" value="Transcribed_RNA"/>
</dbReference>